<comment type="caution">
    <text evidence="1">The sequence shown here is derived from an EMBL/GenBank/DDBJ whole genome shotgun (WGS) entry which is preliminary data.</text>
</comment>
<reference evidence="1" key="2">
    <citation type="submission" date="2020-11" db="EMBL/GenBank/DDBJ databases">
        <authorList>
            <person name="McCartney M.A."/>
            <person name="Auch B."/>
            <person name="Kono T."/>
            <person name="Mallez S."/>
            <person name="Becker A."/>
            <person name="Gohl D.M."/>
            <person name="Silverstein K.A.T."/>
            <person name="Koren S."/>
            <person name="Bechman K.B."/>
            <person name="Herman A."/>
            <person name="Abrahante J.E."/>
            <person name="Garbe J."/>
        </authorList>
    </citation>
    <scope>NUCLEOTIDE SEQUENCE</scope>
    <source>
        <strain evidence="1">Duluth1</strain>
        <tissue evidence="1">Whole animal</tissue>
    </source>
</reference>
<dbReference type="AlphaFoldDB" id="A0A9D4MG51"/>
<proteinExistence type="predicted"/>
<evidence type="ECO:0000313" key="2">
    <source>
        <dbReference type="Proteomes" id="UP000828390"/>
    </source>
</evidence>
<sequence length="55" mass="6348">MLKTRLWMVEVMSSSCSEKNLTPMRYDLRNGEVARQITIVPYMENSAEITVIVVI</sequence>
<reference evidence="1" key="1">
    <citation type="journal article" date="2019" name="bioRxiv">
        <title>The Genome of the Zebra Mussel, Dreissena polymorpha: A Resource for Invasive Species Research.</title>
        <authorList>
            <person name="McCartney M.A."/>
            <person name="Auch B."/>
            <person name="Kono T."/>
            <person name="Mallez S."/>
            <person name="Zhang Y."/>
            <person name="Obille A."/>
            <person name="Becker A."/>
            <person name="Abrahante J.E."/>
            <person name="Garbe J."/>
            <person name="Badalamenti J.P."/>
            <person name="Herman A."/>
            <person name="Mangelson H."/>
            <person name="Liachko I."/>
            <person name="Sullivan S."/>
            <person name="Sone E.D."/>
            <person name="Koren S."/>
            <person name="Silverstein K.A.T."/>
            <person name="Beckman K.B."/>
            <person name="Gohl D.M."/>
        </authorList>
    </citation>
    <scope>NUCLEOTIDE SEQUENCE</scope>
    <source>
        <strain evidence="1">Duluth1</strain>
        <tissue evidence="1">Whole animal</tissue>
    </source>
</reference>
<evidence type="ECO:0000313" key="1">
    <source>
        <dbReference type="EMBL" id="KAH3875079.1"/>
    </source>
</evidence>
<dbReference type="Proteomes" id="UP000828390">
    <property type="component" value="Unassembled WGS sequence"/>
</dbReference>
<gene>
    <name evidence="1" type="ORF">DPMN_038341</name>
</gene>
<protein>
    <submittedName>
        <fullName evidence="1">Uncharacterized protein</fullName>
    </submittedName>
</protein>
<organism evidence="1 2">
    <name type="scientific">Dreissena polymorpha</name>
    <name type="common">Zebra mussel</name>
    <name type="synonym">Mytilus polymorpha</name>
    <dbReference type="NCBI Taxonomy" id="45954"/>
    <lineage>
        <taxon>Eukaryota</taxon>
        <taxon>Metazoa</taxon>
        <taxon>Spiralia</taxon>
        <taxon>Lophotrochozoa</taxon>
        <taxon>Mollusca</taxon>
        <taxon>Bivalvia</taxon>
        <taxon>Autobranchia</taxon>
        <taxon>Heteroconchia</taxon>
        <taxon>Euheterodonta</taxon>
        <taxon>Imparidentia</taxon>
        <taxon>Neoheterodontei</taxon>
        <taxon>Myida</taxon>
        <taxon>Dreissenoidea</taxon>
        <taxon>Dreissenidae</taxon>
        <taxon>Dreissena</taxon>
    </lineage>
</organism>
<accession>A0A9D4MG51</accession>
<dbReference type="EMBL" id="JAIWYP010000002">
    <property type="protein sequence ID" value="KAH3875079.1"/>
    <property type="molecule type" value="Genomic_DNA"/>
</dbReference>
<keyword evidence="2" id="KW-1185">Reference proteome</keyword>
<name>A0A9D4MG51_DREPO</name>